<name>A0A1G7AVZ9_9PROT</name>
<dbReference type="STRING" id="69960.SAMN05421720_104106"/>
<evidence type="ECO:0000256" key="1">
    <source>
        <dbReference type="SAM" id="MobiDB-lite"/>
    </source>
</evidence>
<dbReference type="RefSeq" id="WP_092784358.1">
    <property type="nucleotide sequence ID" value="NZ_FNAP01000004.1"/>
</dbReference>
<evidence type="ECO:0008006" key="4">
    <source>
        <dbReference type="Google" id="ProtNLM"/>
    </source>
</evidence>
<feature type="compositionally biased region" description="Basic and acidic residues" evidence="1">
    <location>
        <begin position="170"/>
        <end position="184"/>
    </location>
</feature>
<dbReference type="AlphaFoldDB" id="A0A1G7AVZ9"/>
<dbReference type="InterPro" id="IPR022584">
    <property type="entry name" value="DUF2937"/>
</dbReference>
<dbReference type="Proteomes" id="UP000199412">
    <property type="component" value="Unassembled WGS sequence"/>
</dbReference>
<feature type="region of interest" description="Disordered" evidence="1">
    <location>
        <begin position="162"/>
        <end position="184"/>
    </location>
</feature>
<reference evidence="2 3" key="1">
    <citation type="submission" date="2016-10" db="EMBL/GenBank/DDBJ databases">
        <authorList>
            <person name="de Groot N.N."/>
        </authorList>
    </citation>
    <scope>NUCLEOTIDE SEQUENCE [LARGE SCALE GENOMIC DNA]</scope>
    <source>
        <strain evidence="2 3">ATCC 700224</strain>
    </source>
</reference>
<accession>A0A1G7AVZ9</accession>
<keyword evidence="3" id="KW-1185">Reference proteome</keyword>
<gene>
    <name evidence="2" type="ORF">SAMN05421720_104106</name>
</gene>
<evidence type="ECO:0000313" key="3">
    <source>
        <dbReference type="Proteomes" id="UP000199412"/>
    </source>
</evidence>
<dbReference type="EMBL" id="FNAP01000004">
    <property type="protein sequence ID" value="SDE18757.1"/>
    <property type="molecule type" value="Genomic_DNA"/>
</dbReference>
<evidence type="ECO:0000313" key="2">
    <source>
        <dbReference type="EMBL" id="SDE18757.1"/>
    </source>
</evidence>
<protein>
    <recommendedName>
        <fullName evidence="4">DUF2937 family protein</fullName>
    </recommendedName>
</protein>
<organism evidence="2 3">
    <name type="scientific">Rhodospira trueperi</name>
    <dbReference type="NCBI Taxonomy" id="69960"/>
    <lineage>
        <taxon>Bacteria</taxon>
        <taxon>Pseudomonadati</taxon>
        <taxon>Pseudomonadota</taxon>
        <taxon>Alphaproteobacteria</taxon>
        <taxon>Rhodospirillales</taxon>
        <taxon>Rhodospirillaceae</taxon>
        <taxon>Rhodospira</taxon>
    </lineage>
</organism>
<sequence>MPAGWALRKLDSLGGAAVAAVGGGAASQWRAFLHQYLQRLGGHADEAVRNLDHLTELHDLAGPAEQPVLASMMSQGSARVEDLREALRVLTDAGPVMQPVAFLRHLDPAIARATLDGFQPALPLDTASLLWAGAGLVLTLVLYELVKGVLWAPVAVVKGMARKPRGRRRPGGDRAPRERIEPSL</sequence>
<dbReference type="OrthoDB" id="193051at2"/>
<dbReference type="Pfam" id="PF11157">
    <property type="entry name" value="DUF2937"/>
    <property type="match status" value="1"/>
</dbReference>
<proteinExistence type="predicted"/>